<proteinExistence type="predicted"/>
<feature type="non-terminal residue" evidence="1">
    <location>
        <position position="1"/>
    </location>
</feature>
<sequence length="41" mass="4813">IDRVINEAQVNDVLRQELLLTNDVIANSTLLWRDIHQENIQ</sequence>
<comment type="caution">
    <text evidence="1">The sequence shown here is derived from an EMBL/GenBank/DDBJ whole genome shotgun (WGS) entry which is preliminary data.</text>
</comment>
<dbReference type="AlphaFoldDB" id="J9C2W7"/>
<organism evidence="1">
    <name type="scientific">gut metagenome</name>
    <dbReference type="NCBI Taxonomy" id="749906"/>
    <lineage>
        <taxon>unclassified sequences</taxon>
        <taxon>metagenomes</taxon>
        <taxon>organismal metagenomes</taxon>
    </lineage>
</organism>
<gene>
    <name evidence="1" type="ORF">EVA_17743</name>
</gene>
<protein>
    <submittedName>
        <fullName evidence="1">Uncharacterized protein</fullName>
    </submittedName>
</protein>
<name>J9C2W7_9ZZZZ</name>
<reference evidence="1" key="1">
    <citation type="journal article" date="2012" name="PLoS ONE">
        <title>Gene sets for utilization of primary and secondary nutrition supplies in the distal gut of endangered iberian lynx.</title>
        <authorList>
            <person name="Alcaide M."/>
            <person name="Messina E."/>
            <person name="Richter M."/>
            <person name="Bargiela R."/>
            <person name="Peplies J."/>
            <person name="Huws S.A."/>
            <person name="Newbold C.J."/>
            <person name="Golyshin P.N."/>
            <person name="Simon M.A."/>
            <person name="Lopez G."/>
            <person name="Yakimov M.M."/>
            <person name="Ferrer M."/>
        </authorList>
    </citation>
    <scope>NUCLEOTIDE SEQUENCE</scope>
</reference>
<evidence type="ECO:0000313" key="1">
    <source>
        <dbReference type="EMBL" id="EJW94150.1"/>
    </source>
</evidence>
<accession>J9C2W7</accession>
<dbReference type="EMBL" id="AMCI01006547">
    <property type="protein sequence ID" value="EJW94150.1"/>
    <property type="molecule type" value="Genomic_DNA"/>
</dbReference>